<dbReference type="Pfam" id="PF01400">
    <property type="entry name" value="Astacin"/>
    <property type="match status" value="1"/>
</dbReference>
<proteinExistence type="predicted"/>
<dbReference type="OrthoDB" id="291007at2759"/>
<dbReference type="GO" id="GO:0006508">
    <property type="term" value="P:proteolysis"/>
    <property type="evidence" value="ECO:0007669"/>
    <property type="project" value="UniProtKB-KW"/>
</dbReference>
<dbReference type="Pfam" id="PF00413">
    <property type="entry name" value="Peptidase_M10"/>
    <property type="match status" value="1"/>
</dbReference>
<evidence type="ECO:0000256" key="5">
    <source>
        <dbReference type="SAM" id="MobiDB-lite"/>
    </source>
</evidence>
<evidence type="ECO:0000313" key="8">
    <source>
        <dbReference type="Proteomes" id="UP000054477"/>
    </source>
</evidence>
<feature type="region of interest" description="Disordered" evidence="5">
    <location>
        <begin position="810"/>
        <end position="835"/>
    </location>
</feature>
<feature type="domain" description="Peptidase metallopeptidase" evidence="6">
    <location>
        <begin position="106"/>
        <end position="259"/>
    </location>
</feature>
<dbReference type="InterPro" id="IPR001818">
    <property type="entry name" value="Pept_M10_metallopeptidase"/>
</dbReference>
<dbReference type="SMART" id="SM00235">
    <property type="entry name" value="ZnMc"/>
    <property type="match status" value="2"/>
</dbReference>
<feature type="compositionally biased region" description="Basic and acidic residues" evidence="5">
    <location>
        <begin position="1466"/>
        <end position="1482"/>
    </location>
</feature>
<evidence type="ECO:0000256" key="2">
    <source>
        <dbReference type="ARBA" id="ARBA00022723"/>
    </source>
</evidence>
<evidence type="ECO:0000259" key="6">
    <source>
        <dbReference type="SMART" id="SM00235"/>
    </source>
</evidence>
<evidence type="ECO:0000256" key="1">
    <source>
        <dbReference type="ARBA" id="ARBA00022670"/>
    </source>
</evidence>
<organism evidence="7 8">
    <name type="scientific">Laccaria amethystina LaAM-08-1</name>
    <dbReference type="NCBI Taxonomy" id="1095629"/>
    <lineage>
        <taxon>Eukaryota</taxon>
        <taxon>Fungi</taxon>
        <taxon>Dikarya</taxon>
        <taxon>Basidiomycota</taxon>
        <taxon>Agaricomycotina</taxon>
        <taxon>Agaricomycetes</taxon>
        <taxon>Agaricomycetidae</taxon>
        <taxon>Agaricales</taxon>
        <taxon>Agaricineae</taxon>
        <taxon>Hydnangiaceae</taxon>
        <taxon>Laccaria</taxon>
    </lineage>
</organism>
<feature type="compositionally biased region" description="Basic and acidic residues" evidence="5">
    <location>
        <begin position="1171"/>
        <end position="1186"/>
    </location>
</feature>
<dbReference type="Proteomes" id="UP000054477">
    <property type="component" value="Unassembled WGS sequence"/>
</dbReference>
<dbReference type="Gene3D" id="3.40.390.10">
    <property type="entry name" value="Collagenase (Catalytic Domain)"/>
    <property type="match status" value="2"/>
</dbReference>
<name>A0A0C9WHZ2_9AGAR</name>
<keyword evidence="3" id="KW-0378">Hydrolase</keyword>
<protein>
    <recommendedName>
        <fullName evidence="6">Peptidase metallopeptidase domain-containing protein</fullName>
    </recommendedName>
</protein>
<accession>A0A0C9WHZ2</accession>
<keyword evidence="4" id="KW-0862">Zinc</keyword>
<reference evidence="8" key="2">
    <citation type="submission" date="2015-01" db="EMBL/GenBank/DDBJ databases">
        <title>Evolutionary Origins and Diversification of the Mycorrhizal Mutualists.</title>
        <authorList>
            <consortium name="DOE Joint Genome Institute"/>
            <consortium name="Mycorrhizal Genomics Consortium"/>
            <person name="Kohler A."/>
            <person name="Kuo A."/>
            <person name="Nagy L.G."/>
            <person name="Floudas D."/>
            <person name="Copeland A."/>
            <person name="Barry K.W."/>
            <person name="Cichocki N."/>
            <person name="Veneault-Fourrey C."/>
            <person name="LaButti K."/>
            <person name="Lindquist E.A."/>
            <person name="Lipzen A."/>
            <person name="Lundell T."/>
            <person name="Morin E."/>
            <person name="Murat C."/>
            <person name="Riley R."/>
            <person name="Ohm R."/>
            <person name="Sun H."/>
            <person name="Tunlid A."/>
            <person name="Henrissat B."/>
            <person name="Grigoriev I.V."/>
            <person name="Hibbett D.S."/>
            <person name="Martin F."/>
        </authorList>
    </citation>
    <scope>NUCLEOTIDE SEQUENCE [LARGE SCALE GENOMIC DNA]</scope>
    <source>
        <strain evidence="8">LaAM-08-1</strain>
    </source>
</reference>
<gene>
    <name evidence="7" type="ORF">K443DRAFT_114194</name>
</gene>
<dbReference type="EMBL" id="KN838944">
    <property type="protein sequence ID" value="KIJ92039.1"/>
    <property type="molecule type" value="Genomic_DNA"/>
</dbReference>
<dbReference type="InterPro" id="IPR006026">
    <property type="entry name" value="Peptidase_Metallo"/>
</dbReference>
<dbReference type="InterPro" id="IPR001506">
    <property type="entry name" value="Peptidase_M12A"/>
</dbReference>
<evidence type="ECO:0000313" key="7">
    <source>
        <dbReference type="EMBL" id="KIJ92039.1"/>
    </source>
</evidence>
<feature type="compositionally biased region" description="Acidic residues" evidence="5">
    <location>
        <begin position="814"/>
        <end position="825"/>
    </location>
</feature>
<dbReference type="GO" id="GO:0031012">
    <property type="term" value="C:extracellular matrix"/>
    <property type="evidence" value="ECO:0007669"/>
    <property type="project" value="InterPro"/>
</dbReference>
<keyword evidence="8" id="KW-1185">Reference proteome</keyword>
<dbReference type="InterPro" id="IPR024079">
    <property type="entry name" value="MetalloPept_cat_dom_sf"/>
</dbReference>
<dbReference type="HOGENOM" id="CLU_004605_0_0_1"/>
<feature type="region of interest" description="Disordered" evidence="5">
    <location>
        <begin position="366"/>
        <end position="401"/>
    </location>
</feature>
<keyword evidence="2" id="KW-0479">Metal-binding</keyword>
<keyword evidence="1" id="KW-0645">Protease</keyword>
<feature type="region of interest" description="Disordered" evidence="5">
    <location>
        <begin position="1145"/>
        <end position="1203"/>
    </location>
</feature>
<dbReference type="GO" id="GO:0004222">
    <property type="term" value="F:metalloendopeptidase activity"/>
    <property type="evidence" value="ECO:0007669"/>
    <property type="project" value="InterPro"/>
</dbReference>
<feature type="domain" description="Peptidase metallopeptidase" evidence="6">
    <location>
        <begin position="405"/>
        <end position="569"/>
    </location>
</feature>
<feature type="compositionally biased region" description="Basic and acidic residues" evidence="5">
    <location>
        <begin position="1145"/>
        <end position="1158"/>
    </location>
</feature>
<dbReference type="PANTHER" id="PTHR10127:SF850">
    <property type="entry name" value="METALLOENDOPEPTIDASE"/>
    <property type="match status" value="1"/>
</dbReference>
<dbReference type="PANTHER" id="PTHR10127">
    <property type="entry name" value="DISCOIDIN, CUB, EGF, LAMININ , AND ZINC METALLOPROTEASE DOMAIN CONTAINING"/>
    <property type="match status" value="1"/>
</dbReference>
<sequence>MSSTPLATPLTFAAATEDQGTAELETPTALDNPGDQIVNPASVNPPSGAVAPVNELTTEVTAVEETQVPAWYQFTCTDAVVDVSLDGIKSAEASASSAMRAVLTSAENMWEPGTVITCSFKGGNSVQHIKVIQVVQEWEEYANIHFEFVSTGNPLVRIDFIATQGSWSYVGNEIQRIAADKATMNLGWIGDQSSLITAKERGVILHEFGHTLGLMHEHQHPEREGTIALKEKAVIELYMRNQGWSEKEVRRQILNVYNSREVSNYSKVDVKSIMMYFMPREMNKQNIEIKPNNELSPLDKAFMIVNYPFPPSHKPRDPTWSFAHALDVAGVNDDRRAEILKQYQASEWKELRFLFTPFCTMTRAGKLRGLDNPDDPETGGDWCSAESDSDPGSGVEGGSNSTCGVATRYSNLWLPGDRITYTFLQEEDEATPYRKERVQETFAYYSQVANLTFNELPASDPTTPSAYIRIFFGEIPDRPNVTGWSKIGTDSKSYRQNADLIHRQGGNEESSMVLSDAAPKTAPMAKDKKSLEERTLFHEIGHALGLLHVHTPAEDKFAFNKDSVMLYALKGEKDEPTQFNSRPSELDKAFLGAMYPAPGNHITDTLEENLQVLGISSSFNELSKKRHDAFRYQGLPEFAVKIGNLRGLINSRLDALVKARSIIPSPARAPSAPGSAQGSFMEAIIDNLTGIFAPTTGQMFALQFPGRFLQKDLYAWDTTAAGVYGHFNKPAVVNESEFRLVDQLYNVGKVVGAPNGSNLSIIYEQCLNNLIPGHDNSNIEMSKQQVEIRRWLMRDVGASGWVKKLISSQHNQDDEFDEDSDDEDDPSRGVEPRRHFAISDKLSADDKVSRMELAEALMQEYLTAKSVWEEERDEMIRKAKGKDLDALTRKLARITPIREAQLSAKHADAVVRGYSHNIRQYLGYMDIKSSAEILQDAKDAFREAASSSLDGAMKVYPVQMSPIDWFQGLSTSFTMEDLTSDPELIHQQVDAKSKQLDLLQSRLAVLKGSPTIDIKALQKDVDDAQKAEDEAKKALSTKYTSNVIAIANTCIDQYGKFNKPTFLLAAEKAKIAKSVFEGIDVAIKQQADAQANVLKASRALTRLMSAKATAEASDTAMEISQVTLQINSLEREIEELTARARALRFKEKSAADEPSGKEGDDDDPPAGETPAGDKAEKPTEEKKSSLKDIPMFPPESTSSGGSRWQDIHLYHETSSMFSQSSSRSGAESSREHVSFFFGGGTKQSQSSYAEQQSSQGASSFKLEIGFRVTLVTVDRGGWFQPQFFKQSSGYYHIDEKVYWAKWPKNIQSMNDWRNADAAAFETLNRSLLPAFPTGFVICKDITIKISMNETQMSNYAKTFEDASQSAGGILFWSTGKAKHNKGSSQGCSTERCSDGLVIRIPGPQVLGYMLQFNDPDLSTKLPLTLPPGFLLSDEEYETGQKKPAPARAMQEPTSAEPQGQHASAAETKEKEKSKHEQGDSERRKSRQQHSSFLPIPRV</sequence>
<dbReference type="SUPFAM" id="SSF55486">
    <property type="entry name" value="Metalloproteases ('zincins'), catalytic domain"/>
    <property type="match status" value="2"/>
</dbReference>
<evidence type="ECO:0000256" key="4">
    <source>
        <dbReference type="ARBA" id="ARBA00022833"/>
    </source>
</evidence>
<feature type="compositionally biased region" description="Basic and acidic residues" evidence="5">
    <location>
        <begin position="826"/>
        <end position="835"/>
    </location>
</feature>
<dbReference type="GO" id="GO:0008270">
    <property type="term" value="F:zinc ion binding"/>
    <property type="evidence" value="ECO:0007669"/>
    <property type="project" value="InterPro"/>
</dbReference>
<reference evidence="7 8" key="1">
    <citation type="submission" date="2014-04" db="EMBL/GenBank/DDBJ databases">
        <authorList>
            <consortium name="DOE Joint Genome Institute"/>
            <person name="Kuo A."/>
            <person name="Kohler A."/>
            <person name="Nagy L.G."/>
            <person name="Floudas D."/>
            <person name="Copeland A."/>
            <person name="Barry K.W."/>
            <person name="Cichocki N."/>
            <person name="Veneault-Fourrey C."/>
            <person name="LaButti K."/>
            <person name="Lindquist E.A."/>
            <person name="Lipzen A."/>
            <person name="Lundell T."/>
            <person name="Morin E."/>
            <person name="Murat C."/>
            <person name="Sun H."/>
            <person name="Tunlid A."/>
            <person name="Henrissat B."/>
            <person name="Grigoriev I.V."/>
            <person name="Hibbett D.S."/>
            <person name="Martin F."/>
            <person name="Nordberg H.P."/>
            <person name="Cantor M.N."/>
            <person name="Hua S.X."/>
        </authorList>
    </citation>
    <scope>NUCLEOTIDE SEQUENCE [LARGE SCALE GENOMIC DNA]</scope>
    <source>
        <strain evidence="7 8">LaAM-08-1</strain>
    </source>
</reference>
<feature type="region of interest" description="Disordered" evidence="5">
    <location>
        <begin position="1436"/>
        <end position="1498"/>
    </location>
</feature>
<evidence type="ECO:0000256" key="3">
    <source>
        <dbReference type="ARBA" id="ARBA00022801"/>
    </source>
</evidence>